<evidence type="ECO:0000256" key="6">
    <source>
        <dbReference type="ARBA" id="ARBA00023136"/>
    </source>
</evidence>
<dbReference type="PANTHER" id="PTHR10590:SF4">
    <property type="entry name" value="SOLUTE CARRIER FAMILY 28 MEMBER 3"/>
    <property type="match status" value="1"/>
</dbReference>
<evidence type="ECO:0000256" key="7">
    <source>
        <dbReference type="SAM" id="Phobius"/>
    </source>
</evidence>
<reference evidence="12" key="1">
    <citation type="submission" date="2022-11" db="UniProtKB">
        <authorList>
            <consortium name="WormBaseParasite"/>
        </authorList>
    </citation>
    <scope>IDENTIFICATION</scope>
</reference>
<feature type="transmembrane region" description="Helical" evidence="7">
    <location>
        <begin position="28"/>
        <end position="50"/>
    </location>
</feature>
<dbReference type="GO" id="GO:0005415">
    <property type="term" value="F:nucleoside:sodium symporter activity"/>
    <property type="evidence" value="ECO:0007669"/>
    <property type="project" value="TreeGrafter"/>
</dbReference>
<evidence type="ECO:0000256" key="2">
    <source>
        <dbReference type="ARBA" id="ARBA00009033"/>
    </source>
</evidence>
<comment type="subcellular location">
    <subcellularLocation>
        <location evidence="1">Cell membrane</location>
        <topology evidence="1">Multi-pass membrane protein</topology>
    </subcellularLocation>
</comment>
<sequence length="438" mass="48854">MDEHYEKETFLLRIQAINKTFLENHQRAINIIAAMVAIIGFHVYAGFAIAHDFHKALPLFVLMLMTYAGLLYFLLVKQWLKKLEPILQLTADVFSRIWNFTLFDISICKVISVIIILAAFLVWIIIDSANSRIRLRSVGGMAMFLFFAFICSANPSKIKWRPVICAVLLQFIVGVIVLRWPAGNEAFRWFSEQVVTFLNYAMIGTAQTYGFASSPPEICGFSAVFIFSSLQIIIYFGAVVGVLYYLGIIEAILSRIAWLMQYTVGTTAAESLNAAACIFLGQTEAAILIEPALKTMTESEIHAVMAAGFACIAGSLFSAYIAFGMPNIFAISDSNVSISVTCDVKASLSGNSRIQTERYWFFQICNKQILGYCFYPLAYMMGASDATDSAKEVEETLLVAELMGMKTVLNEFIAYQHLYELMSTGQLTGKRAQMIATY</sequence>
<dbReference type="InterPro" id="IPR008276">
    <property type="entry name" value="C_nuclsd_transpt"/>
</dbReference>
<dbReference type="AlphaFoldDB" id="A0A915BT34"/>
<dbReference type="Pfam" id="PF07670">
    <property type="entry name" value="Gate"/>
    <property type="match status" value="1"/>
</dbReference>
<evidence type="ECO:0000259" key="8">
    <source>
        <dbReference type="Pfam" id="PF01773"/>
    </source>
</evidence>
<feature type="domain" description="Concentrative nucleoside transporter N-terminal" evidence="8">
    <location>
        <begin position="140"/>
        <end position="210"/>
    </location>
</feature>
<dbReference type="InterPro" id="IPR011642">
    <property type="entry name" value="Gate_dom"/>
</dbReference>
<evidence type="ECO:0000256" key="3">
    <source>
        <dbReference type="ARBA" id="ARBA00022475"/>
    </source>
</evidence>
<feature type="transmembrane region" description="Helical" evidence="7">
    <location>
        <begin position="138"/>
        <end position="156"/>
    </location>
</feature>
<proteinExistence type="inferred from homology"/>
<dbReference type="InterPro" id="IPR002668">
    <property type="entry name" value="CNT_N_dom"/>
</dbReference>
<evidence type="ECO:0000256" key="5">
    <source>
        <dbReference type="ARBA" id="ARBA00022989"/>
    </source>
</evidence>
<feature type="transmembrane region" description="Helical" evidence="7">
    <location>
        <begin position="221"/>
        <end position="246"/>
    </location>
</feature>
<dbReference type="GO" id="GO:0005886">
    <property type="term" value="C:plasma membrane"/>
    <property type="evidence" value="ECO:0007669"/>
    <property type="project" value="UniProtKB-SubCell"/>
</dbReference>
<feature type="transmembrane region" description="Helical" evidence="7">
    <location>
        <begin position="163"/>
        <end position="182"/>
    </location>
</feature>
<evidence type="ECO:0000259" key="9">
    <source>
        <dbReference type="Pfam" id="PF07662"/>
    </source>
</evidence>
<organism evidence="11 12">
    <name type="scientific">Parascaris univalens</name>
    <name type="common">Nematode worm</name>
    <dbReference type="NCBI Taxonomy" id="6257"/>
    <lineage>
        <taxon>Eukaryota</taxon>
        <taxon>Metazoa</taxon>
        <taxon>Ecdysozoa</taxon>
        <taxon>Nematoda</taxon>
        <taxon>Chromadorea</taxon>
        <taxon>Rhabditida</taxon>
        <taxon>Spirurina</taxon>
        <taxon>Ascaridomorpha</taxon>
        <taxon>Ascaridoidea</taxon>
        <taxon>Ascarididae</taxon>
        <taxon>Parascaris</taxon>
    </lineage>
</organism>
<feature type="transmembrane region" description="Helical" evidence="7">
    <location>
        <begin position="56"/>
        <end position="76"/>
    </location>
</feature>
<feature type="transmembrane region" description="Helical" evidence="7">
    <location>
        <begin position="97"/>
        <end position="126"/>
    </location>
</feature>
<keyword evidence="3" id="KW-1003">Cell membrane</keyword>
<dbReference type="WBParaSite" id="PgR058_g033_t04">
    <property type="protein sequence ID" value="PgR058_g033_t04"/>
    <property type="gene ID" value="PgR058_g033"/>
</dbReference>
<feature type="domain" description="Nucleoside transporter/FeoB GTPase Gate" evidence="10">
    <location>
        <begin position="228"/>
        <end position="324"/>
    </location>
</feature>
<accession>A0A915BT34</accession>
<evidence type="ECO:0000313" key="11">
    <source>
        <dbReference type="Proteomes" id="UP000887569"/>
    </source>
</evidence>
<feature type="domain" description="Concentrative nucleoside transporter C-terminal" evidence="9">
    <location>
        <begin position="366"/>
        <end position="438"/>
    </location>
</feature>
<name>A0A915BT34_PARUN</name>
<keyword evidence="4 7" id="KW-0812">Transmembrane</keyword>
<dbReference type="PANTHER" id="PTHR10590">
    <property type="entry name" value="SODIUM/NUCLEOSIDE COTRANSPORTER"/>
    <property type="match status" value="1"/>
</dbReference>
<dbReference type="Pfam" id="PF07662">
    <property type="entry name" value="Nucleos_tra2_C"/>
    <property type="match status" value="1"/>
</dbReference>
<feature type="transmembrane region" description="Helical" evidence="7">
    <location>
        <begin position="301"/>
        <end position="323"/>
    </location>
</feature>
<keyword evidence="6 7" id="KW-0472">Membrane</keyword>
<evidence type="ECO:0000259" key="10">
    <source>
        <dbReference type="Pfam" id="PF07670"/>
    </source>
</evidence>
<keyword evidence="11" id="KW-1185">Reference proteome</keyword>
<evidence type="ECO:0000256" key="1">
    <source>
        <dbReference type="ARBA" id="ARBA00004651"/>
    </source>
</evidence>
<dbReference type="Proteomes" id="UP000887569">
    <property type="component" value="Unplaced"/>
</dbReference>
<evidence type="ECO:0000313" key="12">
    <source>
        <dbReference type="WBParaSite" id="PgR058_g033_t04"/>
    </source>
</evidence>
<evidence type="ECO:0000256" key="4">
    <source>
        <dbReference type="ARBA" id="ARBA00022692"/>
    </source>
</evidence>
<comment type="similarity">
    <text evidence="2">Belongs to the concentrative nucleoside transporter (CNT) (TC 2.A.41) family.</text>
</comment>
<dbReference type="Pfam" id="PF01773">
    <property type="entry name" value="Nucleos_tra2_N"/>
    <property type="match status" value="1"/>
</dbReference>
<keyword evidence="5 7" id="KW-1133">Transmembrane helix</keyword>
<dbReference type="InterPro" id="IPR011657">
    <property type="entry name" value="CNT_C_dom"/>
</dbReference>
<protein>
    <submittedName>
        <fullName evidence="12">Concentrative nucleoside transporter C-terminal domain-containing protein</fullName>
    </submittedName>
</protein>